<protein>
    <submittedName>
        <fullName evidence="2">Uncharacterized protein</fullName>
    </submittedName>
</protein>
<comment type="caution">
    <text evidence="2">The sequence shown here is derived from an EMBL/GenBank/DDBJ whole genome shotgun (WGS) entry which is preliminary data.</text>
</comment>
<proteinExistence type="predicted"/>
<evidence type="ECO:0000256" key="1">
    <source>
        <dbReference type="SAM" id="Phobius"/>
    </source>
</evidence>
<keyword evidence="1" id="KW-0812">Transmembrane</keyword>
<evidence type="ECO:0000313" key="3">
    <source>
        <dbReference type="Proteomes" id="UP001169574"/>
    </source>
</evidence>
<reference evidence="2" key="1">
    <citation type="submission" date="2024-02" db="EMBL/GenBank/DDBJ databases">
        <authorList>
            <consortium name="Clinical and Environmental Microbiology Branch: Whole genome sequencing antimicrobial resistance pathogens in the healthcare setting"/>
        </authorList>
    </citation>
    <scope>NUCLEOTIDE SEQUENCE</scope>
    <source>
        <strain evidence="2">Whole organism</strain>
    </source>
</reference>
<dbReference type="EMBL" id="ABLGCN030000001">
    <property type="protein sequence ID" value="EMM7455960.1"/>
    <property type="molecule type" value="Genomic_DNA"/>
</dbReference>
<dbReference type="AlphaFoldDB" id="A0AAE2B853"/>
<feature type="transmembrane region" description="Helical" evidence="1">
    <location>
        <begin position="55"/>
        <end position="80"/>
    </location>
</feature>
<evidence type="ECO:0000313" key="2">
    <source>
        <dbReference type="EMBL" id="EMM7455960.1"/>
    </source>
</evidence>
<gene>
    <name evidence="2" type="ORF">P7U51_000407</name>
</gene>
<dbReference type="Proteomes" id="UP001169574">
    <property type="component" value="Unassembled WGS sequence"/>
</dbReference>
<accession>A0AAE2B853</accession>
<dbReference type="RefSeq" id="WP_044712168.1">
    <property type="nucleotide sequence ID" value="NZ_CAXUSD010000001.1"/>
</dbReference>
<name>A0AAE2B853_CITFR</name>
<organism evidence="2 3">
    <name type="scientific">Citrobacter freundii</name>
    <dbReference type="NCBI Taxonomy" id="546"/>
    <lineage>
        <taxon>Bacteria</taxon>
        <taxon>Pseudomonadati</taxon>
        <taxon>Pseudomonadota</taxon>
        <taxon>Gammaproteobacteria</taxon>
        <taxon>Enterobacterales</taxon>
        <taxon>Enterobacteriaceae</taxon>
        <taxon>Citrobacter</taxon>
        <taxon>Citrobacter freundii complex</taxon>
    </lineage>
</organism>
<dbReference type="PROSITE" id="PS51257">
    <property type="entry name" value="PROKAR_LIPOPROTEIN"/>
    <property type="match status" value="1"/>
</dbReference>
<sequence length="112" mass="12646">MYAWRCFVSWLKGEYPLVFTYWITGIFPSLLLSGCLYTITYQLEYGSMAADTGHALLIVHTVIALIYTPLALWAITASAIKYHGLLLWKILALLAVVGNCFDYLALVFTLIF</sequence>
<keyword evidence="1" id="KW-1133">Transmembrane helix</keyword>
<feature type="transmembrane region" description="Helical" evidence="1">
    <location>
        <begin position="86"/>
        <end position="111"/>
    </location>
</feature>
<feature type="transmembrane region" description="Helical" evidence="1">
    <location>
        <begin position="20"/>
        <end position="43"/>
    </location>
</feature>
<keyword evidence="1" id="KW-0472">Membrane</keyword>